<dbReference type="InterPro" id="IPR000515">
    <property type="entry name" value="MetI-like"/>
</dbReference>
<sequence length="221" mass="24216">MDFGFLSDYSYYFLTGTVNTVLIAFLTVIAGVVIGTLLALMKISGNRAFRVAATAYIEFIRGTPILVQALIFFYLIQIPDFKVLGLDMARFIPGVIALSVNSGAYVAEIIRAGIQAVDKGQMEAARSLGFTAGQSMRYIIIPQAIKNILPALGNEFIVVIKESSILSVIGIVELMRSADIVKTAIYRPFEPLLVTAVIYFILTFTCSRVLGIAERRLRTSD</sequence>
<comment type="caution">
    <text evidence="11">The sequence shown here is derived from an EMBL/GenBank/DDBJ whole genome shotgun (WGS) entry which is preliminary data.</text>
</comment>
<dbReference type="PANTHER" id="PTHR30614:SF20">
    <property type="entry name" value="GLUTAMINE TRANSPORT SYSTEM PERMEASE PROTEIN GLNP"/>
    <property type="match status" value="1"/>
</dbReference>
<dbReference type="GO" id="GO:0006865">
    <property type="term" value="P:amino acid transport"/>
    <property type="evidence" value="ECO:0007669"/>
    <property type="project" value="UniProtKB-KW"/>
</dbReference>
<dbReference type="Proteomes" id="UP000191554">
    <property type="component" value="Unassembled WGS sequence"/>
</dbReference>
<dbReference type="CDD" id="cd06261">
    <property type="entry name" value="TM_PBP2"/>
    <property type="match status" value="1"/>
</dbReference>
<evidence type="ECO:0000313" key="11">
    <source>
        <dbReference type="EMBL" id="OPX42870.1"/>
    </source>
</evidence>
<dbReference type="InterPro" id="IPR010065">
    <property type="entry name" value="AA_ABC_transptr_permease_3TM"/>
</dbReference>
<organism evidence="11 12">
    <name type="scientific">Ruminiclostridium hungatei</name>
    <name type="common">Clostridium hungatei</name>
    <dbReference type="NCBI Taxonomy" id="48256"/>
    <lineage>
        <taxon>Bacteria</taxon>
        <taxon>Bacillati</taxon>
        <taxon>Bacillota</taxon>
        <taxon>Clostridia</taxon>
        <taxon>Eubacteriales</taxon>
        <taxon>Oscillospiraceae</taxon>
        <taxon>Ruminiclostridium</taxon>
    </lineage>
</organism>
<evidence type="ECO:0000256" key="9">
    <source>
        <dbReference type="RuleBase" id="RU363032"/>
    </source>
</evidence>
<feature type="transmembrane region" description="Helical" evidence="9">
    <location>
        <begin position="53"/>
        <end position="76"/>
    </location>
</feature>
<dbReference type="SUPFAM" id="SSF161098">
    <property type="entry name" value="MetI-like"/>
    <property type="match status" value="1"/>
</dbReference>
<evidence type="ECO:0000256" key="1">
    <source>
        <dbReference type="ARBA" id="ARBA00004651"/>
    </source>
</evidence>
<dbReference type="GO" id="GO:0043190">
    <property type="term" value="C:ATP-binding cassette (ABC) transporter complex"/>
    <property type="evidence" value="ECO:0007669"/>
    <property type="project" value="InterPro"/>
</dbReference>
<keyword evidence="8 9" id="KW-0472">Membrane</keyword>
<dbReference type="GO" id="GO:0022857">
    <property type="term" value="F:transmembrane transporter activity"/>
    <property type="evidence" value="ECO:0007669"/>
    <property type="project" value="InterPro"/>
</dbReference>
<evidence type="ECO:0000256" key="3">
    <source>
        <dbReference type="ARBA" id="ARBA00022448"/>
    </source>
</evidence>
<evidence type="ECO:0000256" key="6">
    <source>
        <dbReference type="ARBA" id="ARBA00022970"/>
    </source>
</evidence>
<name>A0A1V4SG86_RUMHU</name>
<dbReference type="Pfam" id="PF00528">
    <property type="entry name" value="BPD_transp_1"/>
    <property type="match status" value="1"/>
</dbReference>
<dbReference type="NCBIfam" id="TIGR01726">
    <property type="entry name" value="HEQRo_perm_3TM"/>
    <property type="match status" value="1"/>
</dbReference>
<reference evidence="11 12" key="1">
    <citation type="submission" date="2017-03" db="EMBL/GenBank/DDBJ databases">
        <title>Genome sequence of Clostridium hungatei DSM 14427.</title>
        <authorList>
            <person name="Poehlein A."/>
            <person name="Daniel R."/>
        </authorList>
    </citation>
    <scope>NUCLEOTIDE SEQUENCE [LARGE SCALE GENOMIC DNA]</scope>
    <source>
        <strain evidence="11 12">DSM 14427</strain>
    </source>
</reference>
<keyword evidence="3 9" id="KW-0813">Transport</keyword>
<comment type="subcellular location">
    <subcellularLocation>
        <location evidence="1 9">Cell membrane</location>
        <topology evidence="1 9">Multi-pass membrane protein</topology>
    </subcellularLocation>
</comment>
<feature type="domain" description="ABC transmembrane type-1" evidence="10">
    <location>
        <begin position="17"/>
        <end position="210"/>
    </location>
</feature>
<dbReference type="InterPro" id="IPR043429">
    <property type="entry name" value="ArtM/GltK/GlnP/TcyL/YhdX-like"/>
</dbReference>
<evidence type="ECO:0000256" key="2">
    <source>
        <dbReference type="ARBA" id="ARBA00010072"/>
    </source>
</evidence>
<dbReference type="RefSeq" id="WP_080065632.1">
    <property type="nucleotide sequence ID" value="NZ_MZGX01000023.1"/>
</dbReference>
<dbReference type="Gene3D" id="1.10.3720.10">
    <property type="entry name" value="MetI-like"/>
    <property type="match status" value="1"/>
</dbReference>
<keyword evidence="6" id="KW-0029">Amino-acid transport</keyword>
<dbReference type="FunFam" id="1.10.3720.10:FF:000033">
    <property type="entry name" value="Polar amino acid ABC transporter permease"/>
    <property type="match status" value="1"/>
</dbReference>
<protein>
    <submittedName>
        <fullName evidence="11">Arginine transport system permease protein ArtQ</fullName>
    </submittedName>
</protein>
<keyword evidence="12" id="KW-1185">Reference proteome</keyword>
<keyword evidence="7 9" id="KW-1133">Transmembrane helix</keyword>
<dbReference type="EMBL" id="MZGX01000023">
    <property type="protein sequence ID" value="OPX42870.1"/>
    <property type="molecule type" value="Genomic_DNA"/>
</dbReference>
<evidence type="ECO:0000256" key="7">
    <source>
        <dbReference type="ARBA" id="ARBA00022989"/>
    </source>
</evidence>
<keyword evidence="5 9" id="KW-0812">Transmembrane</keyword>
<gene>
    <name evidence="11" type="primary">artQ_2</name>
    <name evidence="11" type="ORF">CLHUN_31940</name>
</gene>
<evidence type="ECO:0000256" key="4">
    <source>
        <dbReference type="ARBA" id="ARBA00022475"/>
    </source>
</evidence>
<keyword evidence="4" id="KW-1003">Cell membrane</keyword>
<proteinExistence type="inferred from homology"/>
<evidence type="ECO:0000256" key="8">
    <source>
        <dbReference type="ARBA" id="ARBA00023136"/>
    </source>
</evidence>
<dbReference type="PROSITE" id="PS50928">
    <property type="entry name" value="ABC_TM1"/>
    <property type="match status" value="1"/>
</dbReference>
<feature type="transmembrane region" description="Helical" evidence="9">
    <location>
        <begin position="192"/>
        <end position="213"/>
    </location>
</feature>
<comment type="similarity">
    <text evidence="2">Belongs to the binding-protein-dependent transport system permease family. HisMQ subfamily.</text>
</comment>
<evidence type="ECO:0000256" key="5">
    <source>
        <dbReference type="ARBA" id="ARBA00022692"/>
    </source>
</evidence>
<evidence type="ECO:0000259" key="10">
    <source>
        <dbReference type="PROSITE" id="PS50928"/>
    </source>
</evidence>
<feature type="transmembrane region" description="Helical" evidence="9">
    <location>
        <begin position="88"/>
        <end position="107"/>
    </location>
</feature>
<feature type="transmembrane region" description="Helical" evidence="9">
    <location>
        <begin position="20"/>
        <end position="41"/>
    </location>
</feature>
<dbReference type="AlphaFoldDB" id="A0A1V4SG86"/>
<dbReference type="STRING" id="48256.CLHUN_31940"/>
<evidence type="ECO:0000313" key="12">
    <source>
        <dbReference type="Proteomes" id="UP000191554"/>
    </source>
</evidence>
<dbReference type="OrthoDB" id="9787841at2"/>
<dbReference type="InterPro" id="IPR035906">
    <property type="entry name" value="MetI-like_sf"/>
</dbReference>
<accession>A0A1V4SG86</accession>
<dbReference type="PANTHER" id="PTHR30614">
    <property type="entry name" value="MEMBRANE COMPONENT OF AMINO ACID ABC TRANSPORTER"/>
    <property type="match status" value="1"/>
</dbReference>